<feature type="region of interest" description="Disordered" evidence="2">
    <location>
        <begin position="128"/>
        <end position="215"/>
    </location>
</feature>
<feature type="coiled-coil region" evidence="1">
    <location>
        <begin position="261"/>
        <end position="292"/>
    </location>
</feature>
<reference evidence="3 4" key="1">
    <citation type="journal article" date="2015" name="Proc. Natl. Acad. Sci. U.S.A.">
        <title>The resurrection genome of Boea hygrometrica: A blueprint for survival of dehydration.</title>
        <authorList>
            <person name="Xiao L."/>
            <person name="Yang G."/>
            <person name="Zhang L."/>
            <person name="Yang X."/>
            <person name="Zhao S."/>
            <person name="Ji Z."/>
            <person name="Zhou Q."/>
            <person name="Hu M."/>
            <person name="Wang Y."/>
            <person name="Chen M."/>
            <person name="Xu Y."/>
            <person name="Jin H."/>
            <person name="Xiao X."/>
            <person name="Hu G."/>
            <person name="Bao F."/>
            <person name="Hu Y."/>
            <person name="Wan P."/>
            <person name="Li L."/>
            <person name="Deng X."/>
            <person name="Kuang T."/>
            <person name="Xiang C."/>
            <person name="Zhu J.K."/>
            <person name="Oliver M.J."/>
            <person name="He Y."/>
        </authorList>
    </citation>
    <scope>NUCLEOTIDE SEQUENCE [LARGE SCALE GENOMIC DNA]</scope>
    <source>
        <strain evidence="4">cv. XS01</strain>
    </source>
</reference>
<protein>
    <submittedName>
        <fullName evidence="3">Uncharacterized protein</fullName>
    </submittedName>
</protein>
<dbReference type="EMBL" id="KQ999506">
    <property type="protein sequence ID" value="KZV41345.1"/>
    <property type="molecule type" value="Genomic_DNA"/>
</dbReference>
<name>A0A2Z7C348_9LAMI</name>
<keyword evidence="4" id="KW-1185">Reference proteome</keyword>
<evidence type="ECO:0000256" key="2">
    <source>
        <dbReference type="SAM" id="MobiDB-lite"/>
    </source>
</evidence>
<proteinExistence type="predicted"/>
<accession>A0A2Z7C348</accession>
<evidence type="ECO:0000313" key="3">
    <source>
        <dbReference type="EMBL" id="KZV41345.1"/>
    </source>
</evidence>
<dbReference type="OrthoDB" id="1752359at2759"/>
<feature type="compositionally biased region" description="Polar residues" evidence="2">
    <location>
        <begin position="192"/>
        <end position="213"/>
    </location>
</feature>
<evidence type="ECO:0000256" key="1">
    <source>
        <dbReference type="SAM" id="Coils"/>
    </source>
</evidence>
<evidence type="ECO:0000313" key="4">
    <source>
        <dbReference type="Proteomes" id="UP000250235"/>
    </source>
</evidence>
<dbReference type="Proteomes" id="UP000250235">
    <property type="component" value="Unassembled WGS sequence"/>
</dbReference>
<organism evidence="3 4">
    <name type="scientific">Dorcoceras hygrometricum</name>
    <dbReference type="NCBI Taxonomy" id="472368"/>
    <lineage>
        <taxon>Eukaryota</taxon>
        <taxon>Viridiplantae</taxon>
        <taxon>Streptophyta</taxon>
        <taxon>Embryophyta</taxon>
        <taxon>Tracheophyta</taxon>
        <taxon>Spermatophyta</taxon>
        <taxon>Magnoliopsida</taxon>
        <taxon>eudicotyledons</taxon>
        <taxon>Gunneridae</taxon>
        <taxon>Pentapetalae</taxon>
        <taxon>asterids</taxon>
        <taxon>lamiids</taxon>
        <taxon>Lamiales</taxon>
        <taxon>Gesneriaceae</taxon>
        <taxon>Didymocarpoideae</taxon>
        <taxon>Trichosporeae</taxon>
        <taxon>Loxocarpinae</taxon>
        <taxon>Dorcoceras</taxon>
    </lineage>
</organism>
<keyword evidence="1" id="KW-0175">Coiled coil</keyword>
<dbReference type="AlphaFoldDB" id="A0A2Z7C348"/>
<sequence>MGLKFPILRFITSLCQYLNVSPSQLAPNSYSFLLSLGVLLSFFDIPLTTYVLMQLIQRDNVYTLSPSTPDRAPDLTPFLTSMGDKCYNAPELVKEDLLCHFGFSKKWVQLIGDLAERMGKAAMLKALKARPEEGSSRAVAPPSIKKGKRKVPPAGEKRAQRSTKKKASTSETRLVPTSEKHDVPSPDARSTPHCQTRGDQLSHPGSQGGSSRQSLDEVLEHHTELAKQLEEMEAIRADERMASEARWEALEAERKALVTEKEALAVEKEALVAELAETRARAEGEIQHLKGEAENAWGLGKEEFLSSEFDDMCAEKSLAYFESGFKGCLAQFRANCYTV</sequence>
<gene>
    <name evidence="3" type="ORF">F511_37993</name>
</gene>